<feature type="signal peptide" evidence="1">
    <location>
        <begin position="1"/>
        <end position="23"/>
    </location>
</feature>
<feature type="chain" id="PRO_5003230789" evidence="1">
    <location>
        <begin position="24"/>
        <end position="181"/>
    </location>
</feature>
<proteinExistence type="predicted"/>
<dbReference type="KEGG" id="aex:Astex_3054"/>
<dbReference type="OrthoDB" id="7187502at2"/>
<sequence>MNKVRFCRLFALLIISIPVIAHAQTNALIRDKSLDLTGYYVPTAPVQYGRYELYHISFGTPKDLTTYERKGQTIKTWAPFMMVFSDLKSPEKMGELGLYRENMPRVFCKSYQITLKKIACEGYDPQLGRVHFVGKIDPVFVRQLSNENARPEASDRAVLSGTLSVGKYAPRKIAMSYFVGD</sequence>
<name>E8RT69_ASTEC</name>
<evidence type="ECO:0000313" key="2">
    <source>
        <dbReference type="EMBL" id="ADU14690.1"/>
    </source>
</evidence>
<reference evidence="3" key="1">
    <citation type="submission" date="2010-12" db="EMBL/GenBank/DDBJ databases">
        <title>Complete sequence of chromosome 2 of Asticcacaulis excentricus CB 48.</title>
        <authorList>
            <consortium name="US DOE Joint Genome Institute"/>
            <person name="Lucas S."/>
            <person name="Copeland A."/>
            <person name="Lapidus A."/>
            <person name="Cheng J.-F."/>
            <person name="Bruce D."/>
            <person name="Goodwin L."/>
            <person name="Pitluck S."/>
            <person name="Teshima H."/>
            <person name="Davenport K."/>
            <person name="Detter J.C."/>
            <person name="Han C."/>
            <person name="Tapia R."/>
            <person name="Land M."/>
            <person name="Hauser L."/>
            <person name="Jeffries C."/>
            <person name="Kyrpides N."/>
            <person name="Ivanova N."/>
            <person name="Ovchinnikova G."/>
            <person name="Brun Y.V."/>
            <person name="Woyke T."/>
        </authorList>
    </citation>
    <scope>NUCLEOTIDE SEQUENCE [LARGE SCALE GENOMIC DNA]</scope>
    <source>
        <strain evidence="3">ATCC 15261 / DSM 4724 / KCTC 12464 / NCIMB 9791 / VKM B-1370 / CB 48</strain>
    </source>
</reference>
<dbReference type="EMBL" id="CP002396">
    <property type="protein sequence ID" value="ADU14690.1"/>
    <property type="molecule type" value="Genomic_DNA"/>
</dbReference>
<protein>
    <submittedName>
        <fullName evidence="2">Uncharacterized protein</fullName>
    </submittedName>
</protein>
<accession>E8RT69</accession>
<evidence type="ECO:0000313" key="3">
    <source>
        <dbReference type="Proteomes" id="UP000001492"/>
    </source>
</evidence>
<dbReference type="AlphaFoldDB" id="E8RT69"/>
<evidence type="ECO:0000256" key="1">
    <source>
        <dbReference type="SAM" id="SignalP"/>
    </source>
</evidence>
<dbReference type="RefSeq" id="WP_013480511.1">
    <property type="nucleotide sequence ID" value="NC_014817.1"/>
</dbReference>
<gene>
    <name evidence="2" type="ordered locus">Astex_3054</name>
</gene>
<dbReference type="Proteomes" id="UP000001492">
    <property type="component" value="Chromosome 2"/>
</dbReference>
<organism evidence="2 3">
    <name type="scientific">Asticcacaulis excentricus (strain ATCC 15261 / DSM 4724 / KCTC 12464 / NCIMB 9791 / VKM B-1370 / CB 48)</name>
    <dbReference type="NCBI Taxonomy" id="573065"/>
    <lineage>
        <taxon>Bacteria</taxon>
        <taxon>Pseudomonadati</taxon>
        <taxon>Pseudomonadota</taxon>
        <taxon>Alphaproteobacteria</taxon>
        <taxon>Caulobacterales</taxon>
        <taxon>Caulobacteraceae</taxon>
        <taxon>Asticcacaulis</taxon>
    </lineage>
</organism>
<keyword evidence="1" id="KW-0732">Signal</keyword>
<keyword evidence="3" id="KW-1185">Reference proteome</keyword>
<dbReference type="HOGENOM" id="CLU_1486166_0_0_5"/>